<proteinExistence type="predicted"/>
<evidence type="ECO:0000313" key="2">
    <source>
        <dbReference type="EMBL" id="KJU83464.1"/>
    </source>
</evidence>
<evidence type="ECO:0000259" key="1">
    <source>
        <dbReference type="Pfam" id="PF10592"/>
    </source>
</evidence>
<keyword evidence="3" id="KW-1185">Reference proteome</keyword>
<dbReference type="Proteomes" id="UP000033423">
    <property type="component" value="Unassembled WGS sequence"/>
</dbReference>
<reference evidence="2 3" key="1">
    <citation type="submission" date="2015-02" db="EMBL/GenBank/DDBJ databases">
        <title>Single-cell genomics of uncultivated deep-branching MTB reveals a conserved set of magnetosome genes.</title>
        <authorList>
            <person name="Kolinko S."/>
            <person name="Richter M."/>
            <person name="Glockner F.O."/>
            <person name="Brachmann A."/>
            <person name="Schuler D."/>
        </authorList>
    </citation>
    <scope>NUCLEOTIDE SEQUENCE [LARGE SCALE GENOMIC DNA]</scope>
    <source>
        <strain evidence="2">TM-1</strain>
    </source>
</reference>
<accession>A0A0F3GNB1</accession>
<name>A0A0F3GNB1_9BACT</name>
<dbReference type="AlphaFoldDB" id="A0A0F3GNB1"/>
<sequence length="437" mass="50384">MKEEDINDALTASRLKIKIVLAFTGQNDLSDSNQSIMNNLLLQLNDPVDLVEYEIFSLKRAYMSLSELMKGSPINAELMLYNWGKVEEPYTAIYGTISGNDIASIWRNYRHRLFSENIRDFLGHSSINSDIINTVINEFKNFFYYNNGITALCNKIERRALGAGDRNSGVFVFENFRVINGAQTVGSSGYALEKYPEEVKQTRVLIKIILLNNDSLDEFGTNITEKTNTQNKIEKRDFVFLDPQQRRLHTELMLEGITYNYKRSGEKPQHDDDKIIDIEEVIVALACANQNVELAVYAKKEIGKLWDDINKGPYTDIINDSITTHKVMRAVMISRAATKILNPKQSNLNGRIKSHYIYGNRLFLHAIFKRIDTSVLMDPKFDFEDFKTTKLNNIILDTIEKIMVLVDTMYKDLLLYHLYRNITKCRELMKQFCGLVN</sequence>
<comment type="caution">
    <text evidence="2">The sequence shown here is derived from an EMBL/GenBank/DDBJ whole genome shotgun (WGS) entry which is preliminary data.</text>
</comment>
<dbReference type="InterPro" id="IPR018891">
    <property type="entry name" value="AIPR_C"/>
</dbReference>
<evidence type="ECO:0000313" key="3">
    <source>
        <dbReference type="Proteomes" id="UP000033423"/>
    </source>
</evidence>
<gene>
    <name evidence="2" type="ORF">MBAV_004340</name>
</gene>
<dbReference type="Pfam" id="PF10592">
    <property type="entry name" value="AIPR"/>
    <property type="match status" value="1"/>
</dbReference>
<organism evidence="2 3">
    <name type="scientific">Candidatus Magnetobacterium bavaricum</name>
    <dbReference type="NCBI Taxonomy" id="29290"/>
    <lineage>
        <taxon>Bacteria</taxon>
        <taxon>Pseudomonadati</taxon>
        <taxon>Nitrospirota</taxon>
        <taxon>Thermodesulfovibrionia</taxon>
        <taxon>Thermodesulfovibrionales</taxon>
        <taxon>Candidatus Magnetobacteriaceae</taxon>
        <taxon>Candidatus Magnetobacterium</taxon>
    </lineage>
</organism>
<feature type="domain" description="Abortive phage infection protein C-terminal" evidence="1">
    <location>
        <begin position="114"/>
        <end position="408"/>
    </location>
</feature>
<dbReference type="EMBL" id="LACI01001881">
    <property type="protein sequence ID" value="KJU83464.1"/>
    <property type="molecule type" value="Genomic_DNA"/>
</dbReference>
<protein>
    <submittedName>
        <fullName evidence="2">Abortive phage infection protein</fullName>
    </submittedName>
</protein>